<sequence length="241" mass="28426">MDSFKNFQNIKAEKAKAMGKNRRMQKVSALFKLIELFIFLIALSRFTTLFPIAFKLSGAYVKEFFVNLISPRFVFIIGNLIVFTLYWKSGQLSNQYSSNNINEKHDLYDEYVKSCQKNNEEQVFIEKQSIEKQSIKKQSIKKQRKEKLVSGPVVCRDVVIANSNFMTEKKIQRSQSDRLMNTHELKNYDEKNSHGLRRSATEKCLKMRTNELMAVDEMSNEDFRVRVESFIARQQRFLREE</sequence>
<proteinExistence type="predicted"/>
<dbReference type="PANTHER" id="PTHR33640">
    <property type="entry name" value="TRANSMEMBRANE PROTEIN"/>
    <property type="match status" value="1"/>
</dbReference>
<gene>
    <name evidence="2" type="ORF">LIER_39664</name>
</gene>
<dbReference type="Proteomes" id="UP001454036">
    <property type="component" value="Unassembled WGS sequence"/>
</dbReference>
<dbReference type="PANTHER" id="PTHR33640:SF8">
    <property type="entry name" value="TRANSMEMBRANE PROTEIN"/>
    <property type="match status" value="1"/>
</dbReference>
<feature type="transmembrane region" description="Helical" evidence="1">
    <location>
        <begin position="64"/>
        <end position="87"/>
    </location>
</feature>
<keyword evidence="3" id="KW-1185">Reference proteome</keyword>
<evidence type="ECO:0008006" key="4">
    <source>
        <dbReference type="Google" id="ProtNLM"/>
    </source>
</evidence>
<evidence type="ECO:0000256" key="1">
    <source>
        <dbReference type="SAM" id="Phobius"/>
    </source>
</evidence>
<organism evidence="2 3">
    <name type="scientific">Lithospermum erythrorhizon</name>
    <name type="common">Purple gromwell</name>
    <name type="synonym">Lithospermum officinale var. erythrorhizon</name>
    <dbReference type="NCBI Taxonomy" id="34254"/>
    <lineage>
        <taxon>Eukaryota</taxon>
        <taxon>Viridiplantae</taxon>
        <taxon>Streptophyta</taxon>
        <taxon>Embryophyta</taxon>
        <taxon>Tracheophyta</taxon>
        <taxon>Spermatophyta</taxon>
        <taxon>Magnoliopsida</taxon>
        <taxon>eudicotyledons</taxon>
        <taxon>Gunneridae</taxon>
        <taxon>Pentapetalae</taxon>
        <taxon>asterids</taxon>
        <taxon>lamiids</taxon>
        <taxon>Boraginales</taxon>
        <taxon>Boraginaceae</taxon>
        <taxon>Boraginoideae</taxon>
        <taxon>Lithospermeae</taxon>
        <taxon>Lithospermum</taxon>
    </lineage>
</organism>
<dbReference type="EMBL" id="BAABME010021628">
    <property type="protein sequence ID" value="GAA0163803.1"/>
    <property type="molecule type" value="Genomic_DNA"/>
</dbReference>
<protein>
    <recommendedName>
        <fullName evidence="4">DUF4408 domain-containing protein</fullName>
    </recommendedName>
</protein>
<keyword evidence="1" id="KW-1133">Transmembrane helix</keyword>
<reference evidence="2 3" key="1">
    <citation type="submission" date="2024-01" db="EMBL/GenBank/DDBJ databases">
        <title>The complete chloroplast genome sequence of Lithospermum erythrorhizon: insights into the phylogenetic relationship among Boraginaceae species and the maternal lineages of purple gromwells.</title>
        <authorList>
            <person name="Okada T."/>
            <person name="Watanabe K."/>
        </authorList>
    </citation>
    <scope>NUCLEOTIDE SEQUENCE [LARGE SCALE GENOMIC DNA]</scope>
</reference>
<feature type="transmembrane region" description="Helical" evidence="1">
    <location>
        <begin position="30"/>
        <end position="52"/>
    </location>
</feature>
<evidence type="ECO:0000313" key="2">
    <source>
        <dbReference type="EMBL" id="GAA0163803.1"/>
    </source>
</evidence>
<keyword evidence="1" id="KW-0812">Transmembrane</keyword>
<accession>A0AAV3QML1</accession>
<name>A0AAV3QML1_LITER</name>
<evidence type="ECO:0000313" key="3">
    <source>
        <dbReference type="Proteomes" id="UP001454036"/>
    </source>
</evidence>
<dbReference type="AlphaFoldDB" id="A0AAV3QML1"/>
<keyword evidence="1" id="KW-0472">Membrane</keyword>
<comment type="caution">
    <text evidence="2">The sequence shown here is derived from an EMBL/GenBank/DDBJ whole genome shotgun (WGS) entry which is preliminary data.</text>
</comment>